<dbReference type="Proteomes" id="UP000193435">
    <property type="component" value="Unassembled WGS sequence"/>
</dbReference>
<name>A0A1X7MQC7_9LACT</name>
<keyword evidence="1" id="KW-0238">DNA-binding</keyword>
<evidence type="ECO:0000313" key="5">
    <source>
        <dbReference type="Proteomes" id="UP000193435"/>
    </source>
</evidence>
<dbReference type="PROSITE" id="PS50943">
    <property type="entry name" value="HTH_CROC1"/>
    <property type="match status" value="1"/>
</dbReference>
<keyword evidence="2" id="KW-1133">Transmembrane helix</keyword>
<gene>
    <name evidence="4" type="ORF">SAMN04488700_0396</name>
</gene>
<accession>A0A1X7MQC7</accession>
<feature type="transmembrane region" description="Helical" evidence="2">
    <location>
        <begin position="94"/>
        <end position="118"/>
    </location>
</feature>
<dbReference type="EMBL" id="FXBJ01000002">
    <property type="protein sequence ID" value="SMH27012.1"/>
    <property type="molecule type" value="Genomic_DNA"/>
</dbReference>
<organism evidence="4 5">
    <name type="scientific">Carnobacterium iners</name>
    <dbReference type="NCBI Taxonomy" id="1073423"/>
    <lineage>
        <taxon>Bacteria</taxon>
        <taxon>Bacillati</taxon>
        <taxon>Bacillota</taxon>
        <taxon>Bacilli</taxon>
        <taxon>Lactobacillales</taxon>
        <taxon>Carnobacteriaceae</taxon>
        <taxon>Carnobacterium</taxon>
    </lineage>
</organism>
<dbReference type="PANTHER" id="PTHR46558:SF4">
    <property type="entry name" value="DNA-BIDING PHAGE PROTEIN"/>
    <property type="match status" value="1"/>
</dbReference>
<dbReference type="AlphaFoldDB" id="A0A1X7MQC7"/>
<dbReference type="OrthoDB" id="9805856at2"/>
<keyword evidence="2" id="KW-0472">Membrane</keyword>
<evidence type="ECO:0000256" key="1">
    <source>
        <dbReference type="ARBA" id="ARBA00023125"/>
    </source>
</evidence>
<feature type="domain" description="HTH cro/C1-type" evidence="3">
    <location>
        <begin position="7"/>
        <end position="61"/>
    </location>
</feature>
<dbReference type="Pfam" id="PF12844">
    <property type="entry name" value="HTH_19"/>
    <property type="match status" value="1"/>
</dbReference>
<feature type="transmembrane region" description="Helical" evidence="2">
    <location>
        <begin position="130"/>
        <end position="150"/>
    </location>
</feature>
<keyword evidence="2" id="KW-0812">Transmembrane</keyword>
<evidence type="ECO:0000256" key="2">
    <source>
        <dbReference type="SAM" id="Phobius"/>
    </source>
</evidence>
<dbReference type="RefSeq" id="WP_085558741.1">
    <property type="nucleotide sequence ID" value="NZ_FOAH01000040.1"/>
</dbReference>
<dbReference type="GO" id="GO:0003677">
    <property type="term" value="F:DNA binding"/>
    <property type="evidence" value="ECO:0007669"/>
    <property type="project" value="UniProtKB-KW"/>
</dbReference>
<protein>
    <submittedName>
        <fullName evidence="4">Helix-turn-helix domain-containing protein</fullName>
    </submittedName>
</protein>
<dbReference type="SMART" id="SM00530">
    <property type="entry name" value="HTH_XRE"/>
    <property type="match status" value="1"/>
</dbReference>
<dbReference type="InterPro" id="IPR001387">
    <property type="entry name" value="Cro/C1-type_HTH"/>
</dbReference>
<evidence type="ECO:0000313" key="4">
    <source>
        <dbReference type="EMBL" id="SMH27012.1"/>
    </source>
</evidence>
<dbReference type="InterPro" id="IPR010982">
    <property type="entry name" value="Lambda_DNA-bd_dom_sf"/>
</dbReference>
<keyword evidence="5" id="KW-1185">Reference proteome</keyword>
<evidence type="ECO:0000259" key="3">
    <source>
        <dbReference type="PROSITE" id="PS50943"/>
    </source>
</evidence>
<dbReference type="Gene3D" id="1.10.260.40">
    <property type="entry name" value="lambda repressor-like DNA-binding domains"/>
    <property type="match status" value="1"/>
</dbReference>
<proteinExistence type="predicted"/>
<dbReference type="SUPFAM" id="SSF47413">
    <property type="entry name" value="lambda repressor-like DNA-binding domains"/>
    <property type="match status" value="1"/>
</dbReference>
<dbReference type="PANTHER" id="PTHR46558">
    <property type="entry name" value="TRACRIPTIONAL REGULATORY PROTEIN-RELATED-RELATED"/>
    <property type="match status" value="1"/>
</dbReference>
<dbReference type="STRING" id="1073423.SAMN04488700_0396"/>
<dbReference type="CDD" id="cd00093">
    <property type="entry name" value="HTH_XRE"/>
    <property type="match status" value="1"/>
</dbReference>
<sequence>MVLGERLKESRMNRGYSQGDVADHLQISRQSISKWENGNSYPDLDNLVKLSDYYEISTDELLKENEVLKNELKIEEYYQKLTFIQSKGEKDEGLILLAVALISFLITPIGLIVASFLIARNKQTNSLYKIVYLASICGIAYNLFMGYGILSDIFSWGTTTVEYLG</sequence>
<reference evidence="4 5" key="1">
    <citation type="submission" date="2017-04" db="EMBL/GenBank/DDBJ databases">
        <authorList>
            <person name="Afonso C.L."/>
            <person name="Miller P.J."/>
            <person name="Scott M.A."/>
            <person name="Spackman E."/>
            <person name="Goraichik I."/>
            <person name="Dimitrov K.M."/>
            <person name="Suarez D.L."/>
            <person name="Swayne D.E."/>
        </authorList>
    </citation>
    <scope>NUCLEOTIDE SEQUENCE [LARGE SCALE GENOMIC DNA]</scope>
    <source>
        <strain evidence="4 5">LMG26642</strain>
    </source>
</reference>